<comment type="caution">
    <text evidence="2">The sequence shown here is derived from an EMBL/GenBank/DDBJ whole genome shotgun (WGS) entry which is preliminary data.</text>
</comment>
<reference evidence="2 3" key="1">
    <citation type="submission" date="2021-01" db="EMBL/GenBank/DDBJ databases">
        <title>Whole genome shotgun sequence of Planotetraspora mira NBRC 15435.</title>
        <authorList>
            <person name="Komaki H."/>
            <person name="Tamura T."/>
        </authorList>
    </citation>
    <scope>NUCLEOTIDE SEQUENCE [LARGE SCALE GENOMIC DNA]</scope>
    <source>
        <strain evidence="2 3">NBRC 15435</strain>
    </source>
</reference>
<dbReference type="EMBL" id="BOOO01000053">
    <property type="protein sequence ID" value="GII34616.1"/>
    <property type="molecule type" value="Genomic_DNA"/>
</dbReference>
<evidence type="ECO:0000313" key="2">
    <source>
        <dbReference type="EMBL" id="GII34616.1"/>
    </source>
</evidence>
<keyword evidence="3" id="KW-1185">Reference proteome</keyword>
<gene>
    <name evidence="2" type="ORF">Pmi06nite_80580</name>
</gene>
<evidence type="ECO:0000256" key="1">
    <source>
        <dbReference type="SAM" id="MobiDB-lite"/>
    </source>
</evidence>
<accession>A0A8J3TY21</accession>
<feature type="compositionally biased region" description="Low complexity" evidence="1">
    <location>
        <begin position="472"/>
        <end position="489"/>
    </location>
</feature>
<organism evidence="2 3">
    <name type="scientific">Planotetraspora mira</name>
    <dbReference type="NCBI Taxonomy" id="58121"/>
    <lineage>
        <taxon>Bacteria</taxon>
        <taxon>Bacillati</taxon>
        <taxon>Actinomycetota</taxon>
        <taxon>Actinomycetes</taxon>
        <taxon>Streptosporangiales</taxon>
        <taxon>Streptosporangiaceae</taxon>
        <taxon>Planotetraspora</taxon>
    </lineage>
</organism>
<sequence length="499" mass="54159">MTATFGDFIDGARKHLDIATRHAQADLDHAISAETFQAGRRLTLTLARCAQDFADADDVAAQLRRASDLLGRWEPSPAAGPHPVPLHLAAAATAWGAAGDLLATHLPLLDSGPRSDWVAVLADRQAQDQLLAAVTDHAQAVSAILKRTALARALDIQAAGHLLDSLPQRDVPVRSGPPVIRTLPLNHTVAPPPSWQEPKPPTELRAGISTSAEALRTLCHRESESGPWEWQRTALACSIITHVSARILTQLTRRACDLTDLKSDLSKALRRSTDGMEQAHAEWKALRRTWQGNLALKPANPSVRQQHLTLVTVGLGRLLYANPLWTPTPQDAAPFKTLNAIAPTVGDMAPLVQAILDAFEALMVIARRDRRDVSHALRRSRSLAAEVGGALSDYKELNRPKTRTSWALSEAALLAADPDLRPALWQDINLLELRRDPAAFTRRTTQQRPGTREHLEWLATRAVASDTPLDLSASTTRTSSATGGSPSRGEPVRRSGRAT</sequence>
<evidence type="ECO:0000313" key="3">
    <source>
        <dbReference type="Proteomes" id="UP000650628"/>
    </source>
</evidence>
<dbReference type="Proteomes" id="UP000650628">
    <property type="component" value="Unassembled WGS sequence"/>
</dbReference>
<name>A0A8J3TY21_9ACTN</name>
<feature type="region of interest" description="Disordered" evidence="1">
    <location>
        <begin position="468"/>
        <end position="499"/>
    </location>
</feature>
<dbReference type="AlphaFoldDB" id="A0A8J3TY21"/>
<protein>
    <submittedName>
        <fullName evidence="2">Uncharacterized protein</fullName>
    </submittedName>
</protein>
<proteinExistence type="predicted"/>
<dbReference type="RefSeq" id="WP_203958404.1">
    <property type="nucleotide sequence ID" value="NZ_BOOO01000053.1"/>
</dbReference>